<evidence type="ECO:0000256" key="7">
    <source>
        <dbReference type="SAM" id="Phobius"/>
    </source>
</evidence>
<gene>
    <name evidence="9" type="ORF">ACFPZN_31435</name>
</gene>
<keyword evidence="5 7" id="KW-1133">Transmembrane helix</keyword>
<keyword evidence="4 7" id="KW-0812">Transmembrane</keyword>
<keyword evidence="3" id="KW-1003">Cell membrane</keyword>
<feature type="transmembrane region" description="Helical" evidence="7">
    <location>
        <begin position="339"/>
        <end position="357"/>
    </location>
</feature>
<evidence type="ECO:0000313" key="10">
    <source>
        <dbReference type="Proteomes" id="UP001596074"/>
    </source>
</evidence>
<evidence type="ECO:0000313" key="9">
    <source>
        <dbReference type="EMBL" id="MFC5750163.1"/>
    </source>
</evidence>
<dbReference type="InterPro" id="IPR036259">
    <property type="entry name" value="MFS_trans_sf"/>
</dbReference>
<dbReference type="EMBL" id="JBHSON010000050">
    <property type="protein sequence ID" value="MFC5750163.1"/>
    <property type="molecule type" value="Genomic_DNA"/>
</dbReference>
<dbReference type="SUPFAM" id="SSF103473">
    <property type="entry name" value="MFS general substrate transporter"/>
    <property type="match status" value="1"/>
</dbReference>
<dbReference type="Proteomes" id="UP001596074">
    <property type="component" value="Unassembled WGS sequence"/>
</dbReference>
<comment type="caution">
    <text evidence="9">The sequence shown here is derived from an EMBL/GenBank/DDBJ whole genome shotgun (WGS) entry which is preliminary data.</text>
</comment>
<dbReference type="PANTHER" id="PTHR42718:SF46">
    <property type="entry name" value="BLR6921 PROTEIN"/>
    <property type="match status" value="1"/>
</dbReference>
<dbReference type="InterPro" id="IPR011701">
    <property type="entry name" value="MFS"/>
</dbReference>
<accession>A0ABW1A689</accession>
<organism evidence="9 10">
    <name type="scientific">Actinomadura rugatobispora</name>
    <dbReference type="NCBI Taxonomy" id="1994"/>
    <lineage>
        <taxon>Bacteria</taxon>
        <taxon>Bacillati</taxon>
        <taxon>Actinomycetota</taxon>
        <taxon>Actinomycetes</taxon>
        <taxon>Streptosporangiales</taxon>
        <taxon>Thermomonosporaceae</taxon>
        <taxon>Actinomadura</taxon>
    </lineage>
</organism>
<keyword evidence="10" id="KW-1185">Reference proteome</keyword>
<name>A0ABW1A689_9ACTN</name>
<dbReference type="Pfam" id="PF07690">
    <property type="entry name" value="MFS_1"/>
    <property type="match status" value="1"/>
</dbReference>
<protein>
    <submittedName>
        <fullName evidence="9">MFS transporter</fullName>
    </submittedName>
</protein>
<evidence type="ECO:0000256" key="5">
    <source>
        <dbReference type="ARBA" id="ARBA00022989"/>
    </source>
</evidence>
<feature type="transmembrane region" description="Helical" evidence="7">
    <location>
        <begin position="399"/>
        <end position="425"/>
    </location>
</feature>
<feature type="transmembrane region" description="Helical" evidence="7">
    <location>
        <begin position="86"/>
        <end position="105"/>
    </location>
</feature>
<evidence type="ECO:0000256" key="6">
    <source>
        <dbReference type="ARBA" id="ARBA00023136"/>
    </source>
</evidence>
<feature type="transmembrane region" description="Helical" evidence="7">
    <location>
        <begin position="231"/>
        <end position="252"/>
    </location>
</feature>
<proteinExistence type="predicted"/>
<feature type="transmembrane region" description="Helical" evidence="7">
    <location>
        <begin position="304"/>
        <end position="327"/>
    </location>
</feature>
<evidence type="ECO:0000256" key="1">
    <source>
        <dbReference type="ARBA" id="ARBA00004651"/>
    </source>
</evidence>
<reference evidence="10" key="1">
    <citation type="journal article" date="2019" name="Int. J. Syst. Evol. Microbiol.">
        <title>The Global Catalogue of Microorganisms (GCM) 10K type strain sequencing project: providing services to taxonomists for standard genome sequencing and annotation.</title>
        <authorList>
            <consortium name="The Broad Institute Genomics Platform"/>
            <consortium name="The Broad Institute Genome Sequencing Center for Infectious Disease"/>
            <person name="Wu L."/>
            <person name="Ma J."/>
        </authorList>
    </citation>
    <scope>NUCLEOTIDE SEQUENCE [LARGE SCALE GENOMIC DNA]</scope>
    <source>
        <strain evidence="10">KCTC 42087</strain>
    </source>
</reference>
<evidence type="ECO:0000256" key="4">
    <source>
        <dbReference type="ARBA" id="ARBA00022692"/>
    </source>
</evidence>
<feature type="transmembrane region" description="Helical" evidence="7">
    <location>
        <begin position="111"/>
        <end position="134"/>
    </location>
</feature>
<sequence>MTHDVDTVKEASAERSAALGLLAICAAQFLVSLDLSIASIAVPHMSAELGLARDSSGWVLSAFAPAFASMLLLGGRVADLYGRKRVFVTSLLVLGTASLLAGAAWSPATLITGRVLQGLAAGFIAPSALGLLTATIPEGPQRERALGIYGAVLSAGFVSGMIGGGLLTEFLTWRWTMYINVPVVLAAVALTVRHLPESRVSGGGRLDVPGGLLSAGAMVCVVYALEEAGAGTAWASTALILAAGVGLMLAFVRAERRTPSPILPMSLFRIGAVGGANLVGLVMVAAYGGMLIILTLYLQEVLGYGALPAGLVFAVSGAIAIITSTFTGKLLQRRRLDHVLLFGIVVAALGLLSLIFLPERGGLWLVIGGTSVNALGHIIVLVVVSIAANNGVPADHKSVAGAVLNTAQQLGIALGVALLTSLAAAVAEAQPEPDSAAALVTGWRWALALSAALALSTVPLTLALRKRLRM</sequence>
<feature type="transmembrane region" description="Helical" evidence="7">
    <location>
        <begin position="273"/>
        <end position="298"/>
    </location>
</feature>
<dbReference type="CDD" id="cd17321">
    <property type="entry name" value="MFS_MMR_MDR_like"/>
    <property type="match status" value="1"/>
</dbReference>
<feature type="transmembrane region" description="Helical" evidence="7">
    <location>
        <begin position="445"/>
        <end position="464"/>
    </location>
</feature>
<dbReference type="InterPro" id="IPR005829">
    <property type="entry name" value="Sugar_transporter_CS"/>
</dbReference>
<dbReference type="PROSITE" id="PS00216">
    <property type="entry name" value="SUGAR_TRANSPORT_1"/>
    <property type="match status" value="1"/>
</dbReference>
<evidence type="ECO:0000256" key="3">
    <source>
        <dbReference type="ARBA" id="ARBA00022475"/>
    </source>
</evidence>
<feature type="transmembrane region" description="Helical" evidence="7">
    <location>
        <begin position="55"/>
        <end position="74"/>
    </location>
</feature>
<evidence type="ECO:0000259" key="8">
    <source>
        <dbReference type="PROSITE" id="PS50850"/>
    </source>
</evidence>
<dbReference type="InterPro" id="IPR020846">
    <property type="entry name" value="MFS_dom"/>
</dbReference>
<feature type="transmembrane region" description="Helical" evidence="7">
    <location>
        <begin position="173"/>
        <end position="192"/>
    </location>
</feature>
<keyword evidence="2" id="KW-0813">Transport</keyword>
<feature type="transmembrane region" description="Helical" evidence="7">
    <location>
        <begin position="21"/>
        <end position="43"/>
    </location>
</feature>
<dbReference type="Gene3D" id="1.20.1720.10">
    <property type="entry name" value="Multidrug resistance protein D"/>
    <property type="match status" value="1"/>
</dbReference>
<dbReference type="PANTHER" id="PTHR42718">
    <property type="entry name" value="MAJOR FACILITATOR SUPERFAMILY MULTIDRUG TRANSPORTER MFSC"/>
    <property type="match status" value="1"/>
</dbReference>
<dbReference type="PROSITE" id="PS50850">
    <property type="entry name" value="MFS"/>
    <property type="match status" value="1"/>
</dbReference>
<dbReference type="RefSeq" id="WP_378285898.1">
    <property type="nucleotide sequence ID" value="NZ_JBHSON010000050.1"/>
</dbReference>
<dbReference type="Gene3D" id="1.20.1250.20">
    <property type="entry name" value="MFS general substrate transporter like domains"/>
    <property type="match status" value="1"/>
</dbReference>
<keyword evidence="6 7" id="KW-0472">Membrane</keyword>
<comment type="subcellular location">
    <subcellularLocation>
        <location evidence="1">Cell membrane</location>
        <topology evidence="1">Multi-pass membrane protein</topology>
    </subcellularLocation>
</comment>
<evidence type="ECO:0000256" key="2">
    <source>
        <dbReference type="ARBA" id="ARBA00022448"/>
    </source>
</evidence>
<feature type="transmembrane region" description="Helical" evidence="7">
    <location>
        <begin position="363"/>
        <end position="387"/>
    </location>
</feature>
<feature type="transmembrane region" description="Helical" evidence="7">
    <location>
        <begin position="146"/>
        <end position="167"/>
    </location>
</feature>
<feature type="transmembrane region" description="Helical" evidence="7">
    <location>
        <begin position="204"/>
        <end position="225"/>
    </location>
</feature>
<feature type="domain" description="Major facilitator superfamily (MFS) profile" evidence="8">
    <location>
        <begin position="20"/>
        <end position="469"/>
    </location>
</feature>